<proteinExistence type="inferred from homology"/>
<protein>
    <recommendedName>
        <fullName evidence="5">Glycosyltransferase</fullName>
        <ecNumber evidence="5">2.4.1.-</ecNumber>
    </recommendedName>
</protein>
<dbReference type="FunFam" id="3.40.50.2000:FF:000064">
    <property type="entry name" value="Glycosyltransferase"/>
    <property type="match status" value="1"/>
</dbReference>
<dbReference type="Gene3D" id="3.40.50.2000">
    <property type="entry name" value="Glycogen Phosphorylase B"/>
    <property type="match status" value="2"/>
</dbReference>
<sequence length="488" mass="55239">MAKRREAENVVIFPFMAQGHILPFLSLALHIEERFGFTVTFVNTPLNIKTLKPSLPPHSTINLVSLPFSSSDHGLPPNTENTHLVSHPLIFRFFHATLSLKPSFHNLLSHLTQLHGYPPICIISDMFFGWTVDVAADLGIPHAIFNAGGAYGMAVYFSLWLNLPHLRSNSTEFSLPDFPEVSNIHLTQISPFLLGADGTDDWSIFLQEQLSLSFKSDALLFNSVEALDQTGSKYFRRKLGGRVWTIGPIRTKLKQEKGRNQDFCVEWLNNHEPCSVLYISFGSQSTISASQMMQLAMALEASGKNFIWVVRPPIGYDMNSEFKAEEWLPEGFEDRMRKINRGLLVRKWAPQMEILSHRSTCAFLSHCGWNSVMESLSHGVPIIGWPLDAEQFYNSKLLEEEVGVCVEVARGTSCEISHEHIREEIELVMCDGENNRGKEIRRRACEFKDILLDAIRDEEGYRGPSVKAMDEFFDMVLSMKTKTKSLGL</sequence>
<evidence type="ECO:0000256" key="1">
    <source>
        <dbReference type="ARBA" id="ARBA00009995"/>
    </source>
</evidence>
<dbReference type="EMBL" id="JAMYWD010000008">
    <property type="protein sequence ID" value="KAJ4963778.1"/>
    <property type="molecule type" value="Genomic_DNA"/>
</dbReference>
<dbReference type="Proteomes" id="UP001141806">
    <property type="component" value="Unassembled WGS sequence"/>
</dbReference>
<dbReference type="PROSITE" id="PS00375">
    <property type="entry name" value="UDPGT"/>
    <property type="match status" value="1"/>
</dbReference>
<evidence type="ECO:0000313" key="7">
    <source>
        <dbReference type="Proteomes" id="UP001141806"/>
    </source>
</evidence>
<dbReference type="GO" id="GO:0035251">
    <property type="term" value="F:UDP-glucosyltransferase activity"/>
    <property type="evidence" value="ECO:0007669"/>
    <property type="project" value="TreeGrafter"/>
</dbReference>
<keyword evidence="2 4" id="KW-0328">Glycosyltransferase</keyword>
<evidence type="ECO:0000313" key="6">
    <source>
        <dbReference type="EMBL" id="KAJ4963778.1"/>
    </source>
</evidence>
<evidence type="ECO:0000256" key="3">
    <source>
        <dbReference type="ARBA" id="ARBA00022679"/>
    </source>
</evidence>
<comment type="similarity">
    <text evidence="1 4">Belongs to the UDP-glycosyltransferase family.</text>
</comment>
<dbReference type="FunFam" id="3.40.50.2000:FF:000103">
    <property type="entry name" value="Glycosyltransferase"/>
    <property type="match status" value="1"/>
</dbReference>
<reference evidence="6" key="1">
    <citation type="journal article" date="2023" name="Plant J.">
        <title>The genome of the king protea, Protea cynaroides.</title>
        <authorList>
            <person name="Chang J."/>
            <person name="Duong T.A."/>
            <person name="Schoeman C."/>
            <person name="Ma X."/>
            <person name="Roodt D."/>
            <person name="Barker N."/>
            <person name="Li Z."/>
            <person name="Van de Peer Y."/>
            <person name="Mizrachi E."/>
        </authorList>
    </citation>
    <scope>NUCLEOTIDE SEQUENCE</scope>
    <source>
        <tissue evidence="6">Young leaves</tissue>
    </source>
</reference>
<dbReference type="Pfam" id="PF00201">
    <property type="entry name" value="UDPGT"/>
    <property type="match status" value="1"/>
</dbReference>
<evidence type="ECO:0000256" key="2">
    <source>
        <dbReference type="ARBA" id="ARBA00022676"/>
    </source>
</evidence>
<keyword evidence="3 4" id="KW-0808">Transferase</keyword>
<dbReference type="CDD" id="cd03784">
    <property type="entry name" value="GT1_Gtf-like"/>
    <property type="match status" value="1"/>
</dbReference>
<gene>
    <name evidence="6" type="ORF">NE237_023717</name>
</gene>
<dbReference type="InterPro" id="IPR002213">
    <property type="entry name" value="UDP_glucos_trans"/>
</dbReference>
<dbReference type="EC" id="2.4.1.-" evidence="5"/>
<dbReference type="InterPro" id="IPR035595">
    <property type="entry name" value="UDP_glycos_trans_CS"/>
</dbReference>
<name>A0A9Q0HCN2_9MAGN</name>
<evidence type="ECO:0000256" key="4">
    <source>
        <dbReference type="RuleBase" id="RU003718"/>
    </source>
</evidence>
<comment type="caution">
    <text evidence="6">The sequence shown here is derived from an EMBL/GenBank/DDBJ whole genome shotgun (WGS) entry which is preliminary data.</text>
</comment>
<dbReference type="SUPFAM" id="SSF53756">
    <property type="entry name" value="UDP-Glycosyltransferase/glycogen phosphorylase"/>
    <property type="match status" value="1"/>
</dbReference>
<organism evidence="6 7">
    <name type="scientific">Protea cynaroides</name>
    <dbReference type="NCBI Taxonomy" id="273540"/>
    <lineage>
        <taxon>Eukaryota</taxon>
        <taxon>Viridiplantae</taxon>
        <taxon>Streptophyta</taxon>
        <taxon>Embryophyta</taxon>
        <taxon>Tracheophyta</taxon>
        <taxon>Spermatophyta</taxon>
        <taxon>Magnoliopsida</taxon>
        <taxon>Proteales</taxon>
        <taxon>Proteaceae</taxon>
        <taxon>Protea</taxon>
    </lineage>
</organism>
<dbReference type="AlphaFoldDB" id="A0A9Q0HCN2"/>
<dbReference type="OrthoDB" id="5835829at2759"/>
<accession>A0A9Q0HCN2</accession>
<dbReference type="PANTHER" id="PTHR48047">
    <property type="entry name" value="GLYCOSYLTRANSFERASE"/>
    <property type="match status" value="1"/>
</dbReference>
<evidence type="ECO:0000256" key="5">
    <source>
        <dbReference type="RuleBase" id="RU362057"/>
    </source>
</evidence>
<dbReference type="PANTHER" id="PTHR48047:SF61">
    <property type="entry name" value="OS04G0273600 PROTEIN"/>
    <property type="match status" value="1"/>
</dbReference>
<keyword evidence="7" id="KW-1185">Reference proteome</keyword>